<protein>
    <recommendedName>
        <fullName evidence="3">VCBS repeat-containing protein</fullName>
    </recommendedName>
</protein>
<evidence type="ECO:0008006" key="3">
    <source>
        <dbReference type="Google" id="ProtNLM"/>
    </source>
</evidence>
<organism evidence="2">
    <name type="scientific">marine sediment metagenome</name>
    <dbReference type="NCBI Taxonomy" id="412755"/>
    <lineage>
        <taxon>unclassified sequences</taxon>
        <taxon>metagenomes</taxon>
        <taxon>ecological metagenomes</taxon>
    </lineage>
</organism>
<sequence length="266" mass="27667">LDGDGDLEVVVGSGDDKVHAWHGDGSAVVGWPRSTGGRVSASPALGDLDRDGDLEVVMGSWDGKVYAWHGDGTAVAGWPLSRGGQLHSSAALGDLDGDGGLEVVLAAGWGVSAWHGDGTGVDGWSAFTGLMNPISSSTALADLDGDGDLEVVVGTSGEAASGHPPKVFVWTCDVPTDDVLAWPMFCSDARRTGCYSGTAGPLAVLSSGYVTPASGDTNARFTWRIKYWNTANAAPDRVMVGIWSSATTTTSWRQMWEYDPSDTNCK</sequence>
<dbReference type="EMBL" id="BARS01026272">
    <property type="protein sequence ID" value="GAF99908.1"/>
    <property type="molecule type" value="Genomic_DNA"/>
</dbReference>
<dbReference type="AlphaFoldDB" id="X0U288"/>
<feature type="non-terminal residue" evidence="2">
    <location>
        <position position="266"/>
    </location>
</feature>
<keyword evidence="1" id="KW-0732">Signal</keyword>
<dbReference type="InterPro" id="IPR013517">
    <property type="entry name" value="FG-GAP"/>
</dbReference>
<dbReference type="SUPFAM" id="SSF69318">
    <property type="entry name" value="Integrin alpha N-terminal domain"/>
    <property type="match status" value="1"/>
</dbReference>
<dbReference type="Gene3D" id="2.130.10.130">
    <property type="entry name" value="Integrin alpha, N-terminal"/>
    <property type="match status" value="1"/>
</dbReference>
<gene>
    <name evidence="2" type="ORF">S01H1_41419</name>
</gene>
<comment type="caution">
    <text evidence="2">The sequence shown here is derived from an EMBL/GenBank/DDBJ whole genome shotgun (WGS) entry which is preliminary data.</text>
</comment>
<name>X0U288_9ZZZZ</name>
<accession>X0U288</accession>
<dbReference type="Pfam" id="PF13517">
    <property type="entry name" value="FG-GAP_3"/>
    <property type="match status" value="2"/>
</dbReference>
<dbReference type="PANTHER" id="PTHR46580">
    <property type="entry name" value="SENSOR KINASE-RELATED"/>
    <property type="match status" value="1"/>
</dbReference>
<proteinExistence type="predicted"/>
<reference evidence="2" key="1">
    <citation type="journal article" date="2014" name="Front. Microbiol.">
        <title>High frequency of phylogenetically diverse reductive dehalogenase-homologous genes in deep subseafloor sedimentary metagenomes.</title>
        <authorList>
            <person name="Kawai M."/>
            <person name="Futagami T."/>
            <person name="Toyoda A."/>
            <person name="Takaki Y."/>
            <person name="Nishi S."/>
            <person name="Hori S."/>
            <person name="Arai W."/>
            <person name="Tsubouchi T."/>
            <person name="Morono Y."/>
            <person name="Uchiyama I."/>
            <person name="Ito T."/>
            <person name="Fujiyama A."/>
            <person name="Inagaki F."/>
            <person name="Takami H."/>
        </authorList>
    </citation>
    <scope>NUCLEOTIDE SEQUENCE</scope>
    <source>
        <strain evidence="2">Expedition CK06-06</strain>
    </source>
</reference>
<feature type="non-terminal residue" evidence="2">
    <location>
        <position position="1"/>
    </location>
</feature>
<dbReference type="InterPro" id="IPR028994">
    <property type="entry name" value="Integrin_alpha_N"/>
</dbReference>
<evidence type="ECO:0000256" key="1">
    <source>
        <dbReference type="ARBA" id="ARBA00022729"/>
    </source>
</evidence>
<evidence type="ECO:0000313" key="2">
    <source>
        <dbReference type="EMBL" id="GAF99908.1"/>
    </source>
</evidence>